<feature type="compositionally biased region" description="Polar residues" evidence="1">
    <location>
        <begin position="410"/>
        <end position="419"/>
    </location>
</feature>
<reference evidence="3" key="1">
    <citation type="journal article" date="2019" name="Int. J. Syst. Evol. Microbiol.">
        <title>The Global Catalogue of Microorganisms (GCM) 10K type strain sequencing project: providing services to taxonomists for standard genome sequencing and annotation.</title>
        <authorList>
            <consortium name="The Broad Institute Genomics Platform"/>
            <consortium name="The Broad Institute Genome Sequencing Center for Infectious Disease"/>
            <person name="Wu L."/>
            <person name="Ma J."/>
        </authorList>
    </citation>
    <scope>NUCLEOTIDE SEQUENCE [LARGE SCALE GENOMIC DNA]</scope>
    <source>
        <strain evidence="3">JCM 18054</strain>
    </source>
</reference>
<dbReference type="InterPro" id="IPR027417">
    <property type="entry name" value="P-loop_NTPase"/>
</dbReference>
<dbReference type="Gene3D" id="3.40.50.300">
    <property type="entry name" value="P-loop containing nucleotide triphosphate hydrolases"/>
    <property type="match status" value="1"/>
</dbReference>
<organism evidence="2 3">
    <name type="scientific">Amycolatopsis dongchuanensis</name>
    <dbReference type="NCBI Taxonomy" id="1070866"/>
    <lineage>
        <taxon>Bacteria</taxon>
        <taxon>Bacillati</taxon>
        <taxon>Actinomycetota</taxon>
        <taxon>Actinomycetes</taxon>
        <taxon>Pseudonocardiales</taxon>
        <taxon>Pseudonocardiaceae</taxon>
        <taxon>Amycolatopsis</taxon>
    </lineage>
</organism>
<feature type="region of interest" description="Disordered" evidence="1">
    <location>
        <begin position="1"/>
        <end position="58"/>
    </location>
</feature>
<proteinExistence type="predicted"/>
<evidence type="ECO:0008006" key="4">
    <source>
        <dbReference type="Google" id="ProtNLM"/>
    </source>
</evidence>
<keyword evidence="3" id="KW-1185">Reference proteome</keyword>
<evidence type="ECO:0000313" key="2">
    <source>
        <dbReference type="EMBL" id="GAA4664068.1"/>
    </source>
</evidence>
<protein>
    <recommendedName>
        <fullName evidence="4">AAA domain-containing protein</fullName>
    </recommendedName>
</protein>
<feature type="compositionally biased region" description="Basic and acidic residues" evidence="1">
    <location>
        <begin position="12"/>
        <end position="25"/>
    </location>
</feature>
<dbReference type="RefSeq" id="WP_346056072.1">
    <property type="nucleotide sequence ID" value="NZ_BAABIB010000137.1"/>
</dbReference>
<name>A0ABP8VJ46_9PSEU</name>
<dbReference type="Pfam" id="PF13481">
    <property type="entry name" value="AAA_25"/>
    <property type="match status" value="1"/>
</dbReference>
<gene>
    <name evidence="2" type="ORF">GCM10023214_66130</name>
</gene>
<feature type="region of interest" description="Disordered" evidence="1">
    <location>
        <begin position="408"/>
        <end position="442"/>
    </location>
</feature>
<feature type="compositionally biased region" description="Polar residues" evidence="1">
    <location>
        <begin position="42"/>
        <end position="56"/>
    </location>
</feature>
<comment type="caution">
    <text evidence="2">The sequence shown here is derived from an EMBL/GenBank/DDBJ whole genome shotgun (WGS) entry which is preliminary data.</text>
</comment>
<evidence type="ECO:0000256" key="1">
    <source>
        <dbReference type="SAM" id="MobiDB-lite"/>
    </source>
</evidence>
<feature type="compositionally biased region" description="Basic and acidic residues" evidence="1">
    <location>
        <begin position="420"/>
        <end position="434"/>
    </location>
</feature>
<dbReference type="SUPFAM" id="SSF52540">
    <property type="entry name" value="P-loop containing nucleoside triphosphate hydrolases"/>
    <property type="match status" value="1"/>
</dbReference>
<evidence type="ECO:0000313" key="3">
    <source>
        <dbReference type="Proteomes" id="UP001500192"/>
    </source>
</evidence>
<sequence length="495" mass="53423">MTTVPTGFYGKHYPETDQWADRDGTVHGTETNTSDSPVLENSRPSTRQNNGSNGSNEHAKLLAGVRNGTWLDQQSFPPLVYAVDGLIPEGFSLLIGPPKAGKSWLLGGLLLAVASGGYALGKIPLSTKRPVFYLALEDGDRRMQARARKILGDSEPIPELFHYITKIEPGQVFATIEAFLTIHPDTALVVLDTLGKVMPNAGMGESPYQRDYRIGSRLKQITDGHQGLAIVVVHHDRKASAEDFVDSVNATNGLAGSADTIMVLDRKRQSSDGLLKVTGRDVPEAEYALQMIDGHWTLDGANLADAAATARRRAETIELGDTSNGIIAFVAQHPEGVAAKEIRDRFGAGADTYLKRLVDSDRLVKVKRGVYAAPDPIQTTASEPLELLEQQVNAPTETNNVAQPVLEMAGTSNDSNGSNGDRDQTADVKNEPPSRCDSCARPMPLTQTPDGAWLCRDCKPDHALKADTGRCCKDSALTPACKLCDFSPTSWRKPA</sequence>
<dbReference type="EMBL" id="BAABIB010000137">
    <property type="protein sequence ID" value="GAA4664068.1"/>
    <property type="molecule type" value="Genomic_DNA"/>
</dbReference>
<dbReference type="Proteomes" id="UP001500192">
    <property type="component" value="Unassembled WGS sequence"/>
</dbReference>
<accession>A0ABP8VJ46</accession>